<evidence type="ECO:0000313" key="2">
    <source>
        <dbReference type="EMBL" id="EHM10055.1"/>
    </source>
</evidence>
<protein>
    <submittedName>
        <fullName evidence="2">Putative Fe-S oxidoreductase</fullName>
    </submittedName>
</protein>
<feature type="domain" description="Radical SAM core" evidence="1">
    <location>
        <begin position="174"/>
        <end position="442"/>
    </location>
</feature>
<accession>H0URW6</accession>
<reference evidence="2 3" key="1">
    <citation type="submission" date="2011-10" db="EMBL/GenBank/DDBJ databases">
        <title>The Noncontiguous Finished genome of Thermanaerovibrio velox DSM 12556.</title>
        <authorList>
            <consortium name="US DOE Joint Genome Institute (JGI-PGF)"/>
            <person name="Lucas S."/>
            <person name="Copeland A."/>
            <person name="Lapidus A."/>
            <person name="Glavina del Rio T."/>
            <person name="Dalin E."/>
            <person name="Tice H."/>
            <person name="Bruce D."/>
            <person name="Goodwin L."/>
            <person name="Pitluck S."/>
            <person name="Peters L."/>
            <person name="Mikhailova N."/>
            <person name="Teshima H."/>
            <person name="Kyrpides N."/>
            <person name="Mavromatis K."/>
            <person name="Ivanova N."/>
            <person name="Markowitz V."/>
            <person name="Cheng J.-F."/>
            <person name="Hugenholtz P."/>
            <person name="Woyke T."/>
            <person name="Wu D."/>
            <person name="Spring S."/>
            <person name="Brambilla E.-M."/>
            <person name="Klenk H.-P."/>
            <person name="Eisen J.A."/>
        </authorList>
    </citation>
    <scope>NUCLEOTIDE SEQUENCE [LARGE SCALE GENOMIC DNA]</scope>
    <source>
        <strain evidence="2 3">DSM 12556</strain>
    </source>
</reference>
<name>H0URW6_9BACT</name>
<organism evidence="2 3">
    <name type="scientific">Thermanaerovibrio velox DSM 12556</name>
    <dbReference type="NCBI Taxonomy" id="926567"/>
    <lineage>
        <taxon>Bacteria</taxon>
        <taxon>Thermotogati</taxon>
        <taxon>Synergistota</taxon>
        <taxon>Synergistia</taxon>
        <taxon>Synergistales</taxon>
        <taxon>Synergistaceae</taxon>
        <taxon>Thermanaerovibrio</taxon>
    </lineage>
</organism>
<dbReference type="OrthoDB" id="3493141at2"/>
<dbReference type="InterPro" id="IPR058240">
    <property type="entry name" value="rSAM_sf"/>
</dbReference>
<dbReference type="EMBL" id="CM001377">
    <property type="protein sequence ID" value="EHM10055.1"/>
    <property type="molecule type" value="Genomic_DNA"/>
</dbReference>
<dbReference type="SMART" id="SM00729">
    <property type="entry name" value="Elp3"/>
    <property type="match status" value="1"/>
</dbReference>
<dbReference type="STRING" id="926567.TheveDRAFT_0919"/>
<dbReference type="InterPro" id="IPR007197">
    <property type="entry name" value="rSAM"/>
</dbReference>
<dbReference type="InterPro" id="IPR006638">
    <property type="entry name" value="Elp3/MiaA/NifB-like_rSAM"/>
</dbReference>
<dbReference type="Pfam" id="PF04055">
    <property type="entry name" value="Radical_SAM"/>
    <property type="match status" value="1"/>
</dbReference>
<dbReference type="SFLD" id="SFLDS00029">
    <property type="entry name" value="Radical_SAM"/>
    <property type="match status" value="1"/>
</dbReference>
<dbReference type="GO" id="GO:0003824">
    <property type="term" value="F:catalytic activity"/>
    <property type="evidence" value="ECO:0007669"/>
    <property type="project" value="InterPro"/>
</dbReference>
<dbReference type="PANTHER" id="PTHR43324:SF1">
    <property type="entry name" value="RADICAL SAM CORE DOMAIN-CONTAINING PROTEIN"/>
    <property type="match status" value="1"/>
</dbReference>
<sequence>MPLGLIIDGYVDEPACFGVPPYISPYVRYCAGVFMSHGFEVIYLTVDQIRQEKADHLIRSAEVTVVIAGLTVPGRYRGGSPMTLKELKGLSEIPRRGAMIVGGPIGSGYALKGGDAALDVSKILDVDCIATGDPEAVLDLWIRTKEMTHDAKRDYGTLAKWAEAGAQVVKMHPMYPLIIAELELSRGCDRTDGRCSFCVEGLKAREERSPDSVAAEVRCLAIAGVKAFRFGRCANVLTYGGTLTPKGWMPSPDGLRSLYSSVRSAAPDIKVLHMDNGNPKTIATFPDKSFEALKVIASYNTPGDTISLGLESLHPQVVLQNNLKVFFDQALEAVRIVNLAGGTRPFQNSMPSLLPGLNFLIGLPGENKETINENRRFLEKLLSEGLSVRRINIRRPMTFKSTPLGAVDSSAMKGIRDRDYKAFKDWVRSEVDPVMFSRVAPEGTIIRDVICEERLGNLIFGRPLGSYPPLLGITSSTLKEGDTTDVTVTGAGPRSLSGIPWPLDINNCSQQELQGIPGIGKARAMRLILNRPIAGLEQFKAVLDDPGLADKVAKFFSFPSDEGAI</sequence>
<dbReference type="GO" id="GO:0051536">
    <property type="term" value="F:iron-sulfur cluster binding"/>
    <property type="evidence" value="ECO:0007669"/>
    <property type="project" value="InterPro"/>
</dbReference>
<gene>
    <name evidence="2" type="ORF">TheveDRAFT_0919</name>
</gene>
<proteinExistence type="predicted"/>
<dbReference type="SUPFAM" id="SSF81585">
    <property type="entry name" value="PsbU/PolX domain-like"/>
    <property type="match status" value="1"/>
</dbReference>
<dbReference type="Proteomes" id="UP000005730">
    <property type="component" value="Chromosome"/>
</dbReference>
<dbReference type="SUPFAM" id="SSF102114">
    <property type="entry name" value="Radical SAM enzymes"/>
    <property type="match status" value="1"/>
</dbReference>
<dbReference type="InterPro" id="IPR023404">
    <property type="entry name" value="rSAM_horseshoe"/>
</dbReference>
<dbReference type="PANTHER" id="PTHR43324">
    <property type="match status" value="1"/>
</dbReference>
<dbReference type="Gene3D" id="3.80.30.20">
    <property type="entry name" value="tm_1862 like domain"/>
    <property type="match status" value="1"/>
</dbReference>
<dbReference type="AlphaFoldDB" id="H0URW6"/>
<dbReference type="RefSeq" id="WP_006583549.1">
    <property type="nucleotide sequence ID" value="NZ_CM001377.1"/>
</dbReference>
<keyword evidence="3" id="KW-1185">Reference proteome</keyword>
<dbReference type="PROSITE" id="PS51918">
    <property type="entry name" value="RADICAL_SAM"/>
    <property type="match status" value="1"/>
</dbReference>
<dbReference type="HOGENOM" id="CLU_533842_0_0_0"/>
<dbReference type="eggNOG" id="COG1031">
    <property type="taxonomic scope" value="Bacteria"/>
</dbReference>
<dbReference type="Gene3D" id="1.10.150.320">
    <property type="entry name" value="Photosystem II 12 kDa extrinsic protein"/>
    <property type="match status" value="1"/>
</dbReference>
<evidence type="ECO:0000313" key="3">
    <source>
        <dbReference type="Proteomes" id="UP000005730"/>
    </source>
</evidence>
<dbReference type="SFLD" id="SFLDG01082">
    <property type="entry name" value="B12-binding_domain_containing"/>
    <property type="match status" value="1"/>
</dbReference>
<evidence type="ECO:0000259" key="1">
    <source>
        <dbReference type="PROSITE" id="PS51918"/>
    </source>
</evidence>